<dbReference type="Pfam" id="PF23769">
    <property type="entry name" value="Beta-prop_WDR75_2nd"/>
    <property type="match status" value="1"/>
</dbReference>
<comment type="subcellular location">
    <subcellularLocation>
        <location evidence="1">Nucleus</location>
        <location evidence="1">Nucleolus</location>
    </subcellularLocation>
</comment>
<dbReference type="PROSITE" id="PS50294">
    <property type="entry name" value="WD_REPEATS_REGION"/>
    <property type="match status" value="1"/>
</dbReference>
<feature type="compositionally biased region" description="Acidic residues" evidence="9">
    <location>
        <begin position="953"/>
        <end position="969"/>
    </location>
</feature>
<evidence type="ECO:0000256" key="6">
    <source>
        <dbReference type="ARBA" id="ARBA00023163"/>
    </source>
</evidence>
<keyword evidence="6" id="KW-0804">Transcription</keyword>
<dbReference type="Gene3D" id="2.130.10.10">
    <property type="entry name" value="YVTN repeat-like/Quinoprotein amine dehydrogenase"/>
    <property type="match status" value="3"/>
</dbReference>
<dbReference type="InterPro" id="IPR053826">
    <property type="entry name" value="WDR75"/>
</dbReference>
<feature type="region of interest" description="Disordered" evidence="9">
    <location>
        <begin position="175"/>
        <end position="197"/>
    </location>
</feature>
<feature type="domain" description="WD repeat-containing protein 75 second beta-propeller" evidence="10">
    <location>
        <begin position="446"/>
        <end position="748"/>
    </location>
</feature>
<feature type="repeat" description="WD" evidence="8">
    <location>
        <begin position="106"/>
        <end position="148"/>
    </location>
</feature>
<evidence type="ECO:0000256" key="7">
    <source>
        <dbReference type="ARBA" id="ARBA00023242"/>
    </source>
</evidence>
<gene>
    <name evidence="11" type="ORF">INT45_001017</name>
</gene>
<dbReference type="PROSITE" id="PS50082">
    <property type="entry name" value="WD_REPEATS_2"/>
    <property type="match status" value="2"/>
</dbReference>
<evidence type="ECO:0000256" key="1">
    <source>
        <dbReference type="ARBA" id="ARBA00004604"/>
    </source>
</evidence>
<dbReference type="Proteomes" id="UP000646827">
    <property type="component" value="Unassembled WGS sequence"/>
</dbReference>
<dbReference type="SUPFAM" id="SSF50978">
    <property type="entry name" value="WD40 repeat-like"/>
    <property type="match status" value="1"/>
</dbReference>
<dbReference type="GO" id="GO:0032040">
    <property type="term" value="C:small-subunit processome"/>
    <property type="evidence" value="ECO:0007669"/>
    <property type="project" value="InterPro"/>
</dbReference>
<dbReference type="PANTHER" id="PTHR44215">
    <property type="entry name" value="WD REPEAT-CONTAINING PROTEIN 75"/>
    <property type="match status" value="1"/>
</dbReference>
<dbReference type="Pfam" id="PF23869">
    <property type="entry name" value="Beta-prop_WDR75_1st"/>
    <property type="match status" value="2"/>
</dbReference>
<keyword evidence="2" id="KW-0690">Ribosome biogenesis</keyword>
<dbReference type="SUPFAM" id="SSF82171">
    <property type="entry name" value="DPP6 N-terminal domain-like"/>
    <property type="match status" value="1"/>
</dbReference>
<keyword evidence="4 8" id="KW-0853">WD repeat</keyword>
<dbReference type="EMBL" id="JAEPRB010000014">
    <property type="protein sequence ID" value="KAG2226670.1"/>
    <property type="molecule type" value="Genomic_DNA"/>
</dbReference>
<feature type="compositionally biased region" description="Polar residues" evidence="9">
    <location>
        <begin position="33"/>
        <end position="51"/>
    </location>
</feature>
<name>A0A8H7VN16_9FUNG</name>
<keyword evidence="7" id="KW-0539">Nucleus</keyword>
<dbReference type="PANTHER" id="PTHR44215:SF1">
    <property type="entry name" value="WD REPEAT-CONTAINING PROTEIN 75"/>
    <property type="match status" value="1"/>
</dbReference>
<reference evidence="11 12" key="1">
    <citation type="submission" date="2020-12" db="EMBL/GenBank/DDBJ databases">
        <title>Metabolic potential, ecology and presence of endohyphal bacteria is reflected in genomic diversity of Mucoromycotina.</title>
        <authorList>
            <person name="Muszewska A."/>
            <person name="Okrasinska A."/>
            <person name="Steczkiewicz K."/>
            <person name="Drgas O."/>
            <person name="Orlowska M."/>
            <person name="Perlinska-Lenart U."/>
            <person name="Aleksandrzak-Piekarczyk T."/>
            <person name="Szatraj K."/>
            <person name="Zielenkiewicz U."/>
            <person name="Pilsyk S."/>
            <person name="Malc E."/>
            <person name="Mieczkowski P."/>
            <person name="Kruszewska J.S."/>
            <person name="Biernat P."/>
            <person name="Pawlowska J."/>
        </authorList>
    </citation>
    <scope>NUCLEOTIDE SEQUENCE [LARGE SCALE GENOMIC DNA]</scope>
    <source>
        <strain evidence="11 12">CBS 142.35</strain>
    </source>
</reference>
<evidence type="ECO:0000256" key="4">
    <source>
        <dbReference type="ARBA" id="ARBA00022574"/>
    </source>
</evidence>
<feature type="compositionally biased region" description="Acidic residues" evidence="9">
    <location>
        <begin position="177"/>
        <end position="195"/>
    </location>
</feature>
<dbReference type="InterPro" id="IPR015943">
    <property type="entry name" value="WD40/YVTN_repeat-like_dom_sf"/>
</dbReference>
<organism evidence="11 12">
    <name type="scientific">Circinella minor</name>
    <dbReference type="NCBI Taxonomy" id="1195481"/>
    <lineage>
        <taxon>Eukaryota</taxon>
        <taxon>Fungi</taxon>
        <taxon>Fungi incertae sedis</taxon>
        <taxon>Mucoromycota</taxon>
        <taxon>Mucoromycotina</taxon>
        <taxon>Mucoromycetes</taxon>
        <taxon>Mucorales</taxon>
        <taxon>Lichtheimiaceae</taxon>
        <taxon>Circinella</taxon>
    </lineage>
</organism>
<accession>A0A8H7VN16</accession>
<protein>
    <recommendedName>
        <fullName evidence="10">WD repeat-containing protein 75 second beta-propeller domain-containing protein</fullName>
    </recommendedName>
</protein>
<keyword evidence="5" id="KW-0677">Repeat</keyword>
<dbReference type="GO" id="GO:0006364">
    <property type="term" value="P:rRNA processing"/>
    <property type="evidence" value="ECO:0007669"/>
    <property type="project" value="UniProtKB-KW"/>
</dbReference>
<dbReference type="InterPro" id="IPR001680">
    <property type="entry name" value="WD40_rpt"/>
</dbReference>
<dbReference type="SMART" id="SM00320">
    <property type="entry name" value="WD40"/>
    <property type="match status" value="7"/>
</dbReference>
<evidence type="ECO:0000259" key="10">
    <source>
        <dbReference type="Pfam" id="PF23769"/>
    </source>
</evidence>
<evidence type="ECO:0000313" key="11">
    <source>
        <dbReference type="EMBL" id="KAG2226670.1"/>
    </source>
</evidence>
<dbReference type="GO" id="GO:0003723">
    <property type="term" value="F:RNA binding"/>
    <property type="evidence" value="ECO:0007669"/>
    <property type="project" value="InterPro"/>
</dbReference>
<dbReference type="AlphaFoldDB" id="A0A8H7VN16"/>
<evidence type="ECO:0000313" key="12">
    <source>
        <dbReference type="Proteomes" id="UP000646827"/>
    </source>
</evidence>
<keyword evidence="12" id="KW-1185">Reference proteome</keyword>
<sequence length="969" mass="108337">MVTKTEKSNKRRSNKKEKQIESNDDPATPVMNGGSNNNKQTSNVTVQQPQKRSLVVSKTAGGKISDYPIVFTKDSRYLFACTGSSIKIYSVATGAALKVLSKTGSTGGHTKMVTNVALNPKNPMQLYSASSDGTIKLWDYNDDVLLKTFHVRQAVEHMVICPNDPDYAYLVTKVENDDNNDDDGDDDDDDDEGNNDNDKIKEIKVTLGLLIVPHLWIVSKGKNYTICRYYLGSDEIQPHKKRRVILRSQDCFGIDVSTDGKYLAIASRSVLIWPVTEGDGDVPWSQLQVWPVQNPRKLKFSPMKHCLAVGNDAGELIVCYFTPDNLAKPRLSNNQWHHTEIRALHFMADGIYVLTGGDEAVLVFWQLETGFKQFLPRLGGEINSISVSPDHKYYCVGLADNSIRLINSITQKIDQVIQGLQYGKYLFKMKKKEKISCNKTPPLSGLVVEPRYRNVVLNGVDGSVQFYNPNSDAHVAEVEVVPVSRNQSSDNKFVRANVQHTAFLANGEWMATVDKRDDFVNTSEQHLKFWRWDPDTQSYALHTRVDKPHAGNITSITFNSASSRGGRPMAITTSDDKTFKVWHFTSNLGTAYDSDEEAWTCRSIGLYRRDIPEAASFSADGSILAVAFGSLITLWDPYENCIRQVLAQSCEENINTLRFVGDSPYLLAASKTHITVWNMLTCTVWWSYKIKASHIAVDTLSTRIAVVCNNEKRKESLFALFDAKSATPVALRHSNQICNALTFIPRTVKDITKGRSDMICLTEKLALEIISVVDPSAATAKSSLEEKDTSIQTTAEPTDKRLLDDIFGKRSQERNEKAEEEKLRTQTAAKLREQAMQKETISDGRANEEDQDAVLGAPSHALPSVEAVFDTFMGSLMKLRISDTTDNEQVEDAMDIDEEEQDNHSVTSSQSQEHITESFILEELPSLNAYFADLIKPKANNTTTSQNDPVSSDTDDSDDDEEDPNEIDW</sequence>
<evidence type="ECO:0000256" key="8">
    <source>
        <dbReference type="PROSITE-ProRule" id="PRU00221"/>
    </source>
</evidence>
<dbReference type="GO" id="GO:2000234">
    <property type="term" value="P:positive regulation of rRNA processing"/>
    <property type="evidence" value="ECO:0007669"/>
    <property type="project" value="TreeGrafter"/>
</dbReference>
<evidence type="ECO:0000256" key="2">
    <source>
        <dbReference type="ARBA" id="ARBA00022517"/>
    </source>
</evidence>
<comment type="caution">
    <text evidence="11">The sequence shown here is derived from an EMBL/GenBank/DDBJ whole genome shotgun (WGS) entry which is preliminary data.</text>
</comment>
<keyword evidence="3" id="KW-0698">rRNA processing</keyword>
<feature type="region of interest" description="Disordered" evidence="9">
    <location>
        <begin position="896"/>
        <end position="919"/>
    </location>
</feature>
<evidence type="ECO:0000256" key="9">
    <source>
        <dbReference type="SAM" id="MobiDB-lite"/>
    </source>
</evidence>
<feature type="compositionally biased region" description="Polar residues" evidence="9">
    <location>
        <begin position="904"/>
        <end position="913"/>
    </location>
</feature>
<dbReference type="InterPro" id="IPR036322">
    <property type="entry name" value="WD40_repeat_dom_sf"/>
</dbReference>
<feature type="region of interest" description="Disordered" evidence="9">
    <location>
        <begin position="1"/>
        <end position="54"/>
    </location>
</feature>
<dbReference type="GO" id="GO:0045943">
    <property type="term" value="P:positive regulation of transcription by RNA polymerase I"/>
    <property type="evidence" value="ECO:0007669"/>
    <property type="project" value="InterPro"/>
</dbReference>
<feature type="region of interest" description="Disordered" evidence="9">
    <location>
        <begin position="939"/>
        <end position="969"/>
    </location>
</feature>
<dbReference type="OrthoDB" id="4096at2759"/>
<dbReference type="InterPro" id="IPR057644">
    <property type="entry name" value="Beta-prop_WDR75_2nd"/>
</dbReference>
<proteinExistence type="predicted"/>
<evidence type="ECO:0000256" key="3">
    <source>
        <dbReference type="ARBA" id="ARBA00022552"/>
    </source>
</evidence>
<evidence type="ECO:0000256" key="5">
    <source>
        <dbReference type="ARBA" id="ARBA00022737"/>
    </source>
</evidence>
<feature type="repeat" description="WD" evidence="8">
    <location>
        <begin position="334"/>
        <end position="370"/>
    </location>
</feature>